<evidence type="ECO:0000313" key="2">
    <source>
        <dbReference type="EMBL" id="RAV31460.1"/>
    </source>
</evidence>
<feature type="transmembrane region" description="Helical" evidence="1">
    <location>
        <begin position="111"/>
        <end position="135"/>
    </location>
</feature>
<reference evidence="4 5" key="1">
    <citation type="journal article" date="2018" name="Syst. Appl. Microbiol.">
        <title>Corynebacterium heidelbergense sp. nov., isolated from the preen glands of Egyptian geese (Alopochen aegyptiacus).</title>
        <authorList>
            <person name="Braun M.S."/>
            <person name="Wang E."/>
            <person name="Zimmermann S."/>
            <person name="Wink M."/>
        </authorList>
    </citation>
    <scope>NUCLEOTIDE SEQUENCE [LARGE SCALE GENOMIC DNA]</scope>
    <source>
        <strain evidence="2 5">647</strain>
        <strain evidence="3 4">DSM 104638</strain>
    </source>
</reference>
<sequence>MPPSDRPGPPSQLDYEADPLLRLEHNERSTRQAIRYFIAVPVVTLLTALVIALISRGLGGPYCDDGVGWLCSRSAQIWFAVLPGLISIGGFFGAAWICYLKWKNHTRWRPWIGVVWFLMPFMLMWVTSTGALLLLGH</sequence>
<dbReference type="Proteomes" id="UP000251047">
    <property type="component" value="Unassembled WGS sequence"/>
</dbReference>
<proteinExistence type="predicted"/>
<feature type="transmembrane region" description="Helical" evidence="1">
    <location>
        <begin position="75"/>
        <end position="99"/>
    </location>
</feature>
<evidence type="ECO:0000256" key="1">
    <source>
        <dbReference type="SAM" id="Phobius"/>
    </source>
</evidence>
<name>A0A364V484_9CORY</name>
<keyword evidence="1" id="KW-1133">Transmembrane helix</keyword>
<evidence type="ECO:0000313" key="4">
    <source>
        <dbReference type="Proteomes" id="UP000251047"/>
    </source>
</evidence>
<comment type="caution">
    <text evidence="2">The sequence shown here is derived from an EMBL/GenBank/DDBJ whole genome shotgun (WGS) entry which is preliminary data.</text>
</comment>
<keyword evidence="5" id="KW-1185">Reference proteome</keyword>
<dbReference type="OrthoDB" id="4774281at2"/>
<protein>
    <submittedName>
        <fullName evidence="2">Uncharacterized protein</fullName>
    </submittedName>
</protein>
<organism evidence="2 5">
    <name type="scientific">Corynebacterium heidelbergense</name>
    <dbReference type="NCBI Taxonomy" id="2055947"/>
    <lineage>
        <taxon>Bacteria</taxon>
        <taxon>Bacillati</taxon>
        <taxon>Actinomycetota</taxon>
        <taxon>Actinomycetes</taxon>
        <taxon>Mycobacteriales</taxon>
        <taxon>Corynebacteriaceae</taxon>
        <taxon>Corynebacterium</taxon>
    </lineage>
</organism>
<keyword evidence="1" id="KW-0812">Transmembrane</keyword>
<accession>A0A364V484</accession>
<dbReference type="AlphaFoldDB" id="A0A364V484"/>
<keyword evidence="1" id="KW-0472">Membrane</keyword>
<dbReference type="Proteomes" id="UP000251577">
    <property type="component" value="Unassembled WGS sequence"/>
</dbReference>
<evidence type="ECO:0000313" key="5">
    <source>
        <dbReference type="Proteomes" id="UP000251577"/>
    </source>
</evidence>
<feature type="transmembrane region" description="Helical" evidence="1">
    <location>
        <begin position="36"/>
        <end position="55"/>
    </location>
</feature>
<dbReference type="EMBL" id="PHQP01000026">
    <property type="protein sequence ID" value="RAV34171.1"/>
    <property type="molecule type" value="Genomic_DNA"/>
</dbReference>
<evidence type="ECO:0000313" key="3">
    <source>
        <dbReference type="EMBL" id="RAV34171.1"/>
    </source>
</evidence>
<gene>
    <name evidence="3" type="ORF">CWC39_04710</name>
    <name evidence="2" type="ORF">DLJ54_08250</name>
</gene>
<dbReference type="EMBL" id="QHCV01000092">
    <property type="protein sequence ID" value="RAV31460.1"/>
    <property type="molecule type" value="Genomic_DNA"/>
</dbReference>